<dbReference type="GO" id="GO:1990683">
    <property type="term" value="P:DNA double-strand break attachment to nuclear envelope"/>
    <property type="evidence" value="ECO:0007669"/>
    <property type="project" value="UniProtKB-ARBA"/>
</dbReference>
<keyword evidence="4" id="KW-0808">Transferase</keyword>
<evidence type="ECO:0000313" key="16">
    <source>
        <dbReference type="EMBL" id="KAG0668280.1"/>
    </source>
</evidence>
<feature type="compositionally biased region" description="Acidic residues" evidence="12">
    <location>
        <begin position="836"/>
        <end position="847"/>
    </location>
</feature>
<sequence length="847" mass="93600">MATPYTTPSMPTRPGLIPTISGNGGLANEIKRTLTNMEQLKVVELKALSKSLQLSTGGKKAQLQTRIADFIKRSMYLNVVDPWRPKAINALILRLHSQAGPLPSYFDMWEAIKGGIRNPESAPIPSSIGTTSSGVNHSPQQTQPVTSTSHIRPAVSVPNKSTTEKYHPSVFYNIMYSVPNSSIMLPRNEHKGRGTSRFKFNKQVCYNGNTMTNNRLYLFCREVKPGTPQYYEVKFPFLNEIMMNGIKNQSGTAKPADVTQYLLDSGSNSIDIIFAQTTSKYIASCFVVQIKSPEDLLQEIIHKRTKIRTDLTLTFIKETLDSESDDDFVTTSMVLSLQCPISYTKMKYPARSVDCKHLQCFDALWYLHSQQQVPTWSCPVCSKRVPYENLRISEYVETIVKQTDDDVEQVQINRDGTWIPFDEDEPVGNNENQNNVNDRNVKEESNTSIGGITNPGTLHTHGGDVNIISLDSSDEEEEQPTMNQYSRVQGNDNNNNDNNNDNDTVGVGKNSQTRKPPSDNESDVDSDVPLSEQNPNQVLQHASNANINNMSNNGNNPFMSNLRISMPSTSSMNNVTHNNNYNNTQSVPTAPLPQRTFNSTSDEIANAIASAAALANAREKAKADTEARSRSRADVNFEANVRARRFTTDNRNGPVNSSEVANRITNNVINGPRPTAEVSQGYTQQDDRTESVTSDNGNNVEPPKENTSNSPGATSSNSDSSNILGLTGSFSTFNRSLFSNKETPGVTNKTHVSNTSNNAPEKRDISKRRTHNNVVSPFIPRKPYPPSIPRKRPNDNNPNNNSDKTNKNTDLTNTLGVEMSDPGSGTGSGTEHAPDNDMEIIDLTSDD</sequence>
<dbReference type="Gene3D" id="2.60.120.780">
    <property type="entry name" value="PINIT domain"/>
    <property type="match status" value="1"/>
</dbReference>
<dbReference type="Pfam" id="PF14324">
    <property type="entry name" value="PINIT"/>
    <property type="match status" value="1"/>
</dbReference>
<dbReference type="InterPro" id="IPR023321">
    <property type="entry name" value="PINIT"/>
</dbReference>
<comment type="subcellular location">
    <subcellularLocation>
        <location evidence="1">Nucleus</location>
    </subcellularLocation>
</comment>
<feature type="region of interest" description="Disordered" evidence="12">
    <location>
        <begin position="418"/>
        <end position="532"/>
    </location>
</feature>
<dbReference type="GO" id="GO:0007059">
    <property type="term" value="P:chromosome segregation"/>
    <property type="evidence" value="ECO:0007669"/>
    <property type="project" value="UniProtKB-ARBA"/>
</dbReference>
<evidence type="ECO:0000256" key="6">
    <source>
        <dbReference type="ARBA" id="ARBA00022771"/>
    </source>
</evidence>
<protein>
    <recommendedName>
        <fullName evidence="10">E3 SUMO-protein transferase SIZ2</fullName>
    </recommendedName>
</protein>
<dbReference type="Pfam" id="PF02037">
    <property type="entry name" value="SAP"/>
    <property type="match status" value="1"/>
</dbReference>
<evidence type="ECO:0000256" key="8">
    <source>
        <dbReference type="ARBA" id="ARBA00022833"/>
    </source>
</evidence>
<dbReference type="PROSITE" id="PS51466">
    <property type="entry name" value="PINIT"/>
    <property type="match status" value="1"/>
</dbReference>
<evidence type="ECO:0000256" key="3">
    <source>
        <dbReference type="ARBA" id="ARBA00005383"/>
    </source>
</evidence>
<evidence type="ECO:0000256" key="9">
    <source>
        <dbReference type="ARBA" id="ARBA00023242"/>
    </source>
</evidence>
<dbReference type="OrthoDB" id="28127at2759"/>
<dbReference type="SUPFAM" id="SSF57850">
    <property type="entry name" value="RING/U-box"/>
    <property type="match status" value="1"/>
</dbReference>
<evidence type="ECO:0000259" key="14">
    <source>
        <dbReference type="PROSITE" id="PS51044"/>
    </source>
</evidence>
<organism evidence="16 17">
    <name type="scientific">Maudiozyma exigua</name>
    <name type="common">Yeast</name>
    <name type="synonym">Kazachstania exigua</name>
    <dbReference type="NCBI Taxonomy" id="34358"/>
    <lineage>
        <taxon>Eukaryota</taxon>
        <taxon>Fungi</taxon>
        <taxon>Dikarya</taxon>
        <taxon>Ascomycota</taxon>
        <taxon>Saccharomycotina</taxon>
        <taxon>Saccharomycetes</taxon>
        <taxon>Saccharomycetales</taxon>
        <taxon>Saccharomycetaceae</taxon>
        <taxon>Maudiozyma</taxon>
    </lineage>
</organism>
<dbReference type="GO" id="GO:0061665">
    <property type="term" value="F:SUMO ligase activity"/>
    <property type="evidence" value="ECO:0007669"/>
    <property type="project" value="TreeGrafter"/>
</dbReference>
<dbReference type="AlphaFoldDB" id="A0A9P7BBB3"/>
<dbReference type="InterPro" id="IPR004181">
    <property type="entry name" value="Znf_MIZ"/>
</dbReference>
<feature type="compositionally biased region" description="Polar residues" evidence="12">
    <location>
        <begin position="127"/>
        <end position="150"/>
    </location>
</feature>
<dbReference type="Gene3D" id="1.10.720.30">
    <property type="entry name" value="SAP domain"/>
    <property type="match status" value="1"/>
</dbReference>
<feature type="compositionally biased region" description="Low complexity" evidence="12">
    <location>
        <begin position="427"/>
        <end position="438"/>
    </location>
</feature>
<feature type="region of interest" description="Disordered" evidence="12">
    <location>
        <begin position="740"/>
        <end position="847"/>
    </location>
</feature>
<dbReference type="SMART" id="SM00513">
    <property type="entry name" value="SAP"/>
    <property type="match status" value="1"/>
</dbReference>
<keyword evidence="7" id="KW-0833">Ubl conjugation pathway</keyword>
<evidence type="ECO:0000259" key="15">
    <source>
        <dbReference type="PROSITE" id="PS51466"/>
    </source>
</evidence>
<keyword evidence="6 11" id="KW-0863">Zinc-finger</keyword>
<dbReference type="InterPro" id="IPR036361">
    <property type="entry name" value="SAP_dom_sf"/>
</dbReference>
<dbReference type="SUPFAM" id="SSF68906">
    <property type="entry name" value="SAP domain"/>
    <property type="match status" value="1"/>
</dbReference>
<evidence type="ECO:0000256" key="4">
    <source>
        <dbReference type="ARBA" id="ARBA00022679"/>
    </source>
</evidence>
<dbReference type="GO" id="GO:0000785">
    <property type="term" value="C:chromatin"/>
    <property type="evidence" value="ECO:0007669"/>
    <property type="project" value="TreeGrafter"/>
</dbReference>
<evidence type="ECO:0000256" key="10">
    <source>
        <dbReference type="ARBA" id="ARBA00083459"/>
    </source>
</evidence>
<evidence type="ECO:0000256" key="1">
    <source>
        <dbReference type="ARBA" id="ARBA00004123"/>
    </source>
</evidence>
<accession>A0A9P7BBB3</accession>
<evidence type="ECO:0000256" key="12">
    <source>
        <dbReference type="SAM" id="MobiDB-lite"/>
    </source>
</evidence>
<comment type="similarity">
    <text evidence="3">Belongs to the PIAS family.</text>
</comment>
<feature type="domain" description="SAP" evidence="13">
    <location>
        <begin position="37"/>
        <end position="71"/>
    </location>
</feature>
<evidence type="ECO:0000259" key="13">
    <source>
        <dbReference type="PROSITE" id="PS50800"/>
    </source>
</evidence>
<evidence type="ECO:0000313" key="17">
    <source>
        <dbReference type="Proteomes" id="UP000750334"/>
    </source>
</evidence>
<feature type="compositionally biased region" description="Polar residues" evidence="12">
    <location>
        <begin position="480"/>
        <end position="490"/>
    </location>
</feature>
<keyword evidence="9" id="KW-0539">Nucleus</keyword>
<dbReference type="GO" id="GO:0005634">
    <property type="term" value="C:nucleus"/>
    <property type="evidence" value="ECO:0007669"/>
    <property type="project" value="UniProtKB-SubCell"/>
</dbReference>
<name>A0A9P7BBB3_MAUEX</name>
<feature type="domain" description="PINIT" evidence="15">
    <location>
        <begin position="151"/>
        <end position="291"/>
    </location>
</feature>
<feature type="compositionally biased region" description="Low complexity" evidence="12">
    <location>
        <begin position="491"/>
        <end position="503"/>
    </location>
</feature>
<dbReference type="FunFam" id="3.30.40.10:FF:000247">
    <property type="entry name" value="Uncharacterized protein, isoform B"/>
    <property type="match status" value="1"/>
</dbReference>
<comment type="pathway">
    <text evidence="2">Protein modification; protein sumoylation.</text>
</comment>
<keyword evidence="17" id="KW-1185">Reference proteome</keyword>
<dbReference type="PROSITE" id="PS50800">
    <property type="entry name" value="SAP"/>
    <property type="match status" value="1"/>
</dbReference>
<keyword evidence="5" id="KW-0479">Metal-binding</keyword>
<dbReference type="GO" id="GO:0016925">
    <property type="term" value="P:protein sumoylation"/>
    <property type="evidence" value="ECO:0007669"/>
    <property type="project" value="TreeGrafter"/>
</dbReference>
<dbReference type="InterPro" id="IPR013083">
    <property type="entry name" value="Znf_RING/FYVE/PHD"/>
</dbReference>
<dbReference type="EMBL" id="PUHR01000072">
    <property type="protein sequence ID" value="KAG0668280.1"/>
    <property type="molecule type" value="Genomic_DNA"/>
</dbReference>
<proteinExistence type="inferred from homology"/>
<feature type="compositionally biased region" description="Polar residues" evidence="12">
    <location>
        <begin position="691"/>
        <end position="722"/>
    </location>
</feature>
<feature type="region of interest" description="Disordered" evidence="12">
    <location>
        <begin position="127"/>
        <end position="161"/>
    </location>
</feature>
<dbReference type="PANTHER" id="PTHR10782:SF4">
    <property type="entry name" value="TONALLI, ISOFORM E"/>
    <property type="match status" value="1"/>
</dbReference>
<dbReference type="InterPro" id="IPR038654">
    <property type="entry name" value="PINIT_sf"/>
</dbReference>
<feature type="domain" description="SP-RING-type" evidence="14">
    <location>
        <begin position="324"/>
        <end position="409"/>
    </location>
</feature>
<feature type="compositionally biased region" description="Polar residues" evidence="12">
    <location>
        <begin position="446"/>
        <end position="457"/>
    </location>
</feature>
<dbReference type="Gene3D" id="3.30.40.10">
    <property type="entry name" value="Zinc/RING finger domain, C3HC4 (zinc finger)"/>
    <property type="match status" value="1"/>
</dbReference>
<feature type="compositionally biased region" description="Low complexity" evidence="12">
    <location>
        <begin position="795"/>
        <end position="815"/>
    </location>
</feature>
<dbReference type="Pfam" id="PF02891">
    <property type="entry name" value="zf-MIZ"/>
    <property type="match status" value="1"/>
</dbReference>
<gene>
    <name evidence="16" type="ORF">C6P45_004839</name>
</gene>
<keyword evidence="8" id="KW-0862">Zinc</keyword>
<feature type="compositionally biased region" description="Polar residues" evidence="12">
    <location>
        <begin position="740"/>
        <end position="759"/>
    </location>
</feature>
<dbReference type="InterPro" id="IPR003034">
    <property type="entry name" value="SAP_dom"/>
</dbReference>
<dbReference type="GO" id="GO:0008270">
    <property type="term" value="F:zinc ion binding"/>
    <property type="evidence" value="ECO:0007669"/>
    <property type="project" value="UniProtKB-KW"/>
</dbReference>
<dbReference type="PROSITE" id="PS51044">
    <property type="entry name" value="ZF_SP_RING"/>
    <property type="match status" value="1"/>
</dbReference>
<evidence type="ECO:0000256" key="2">
    <source>
        <dbReference type="ARBA" id="ARBA00004718"/>
    </source>
</evidence>
<evidence type="ECO:0000256" key="11">
    <source>
        <dbReference type="PROSITE-ProRule" id="PRU00452"/>
    </source>
</evidence>
<comment type="caution">
    <text evidence="16">The sequence shown here is derived from an EMBL/GenBank/DDBJ whole genome shotgun (WGS) entry which is preliminary data.</text>
</comment>
<reference evidence="16 17" key="1">
    <citation type="submission" date="2020-11" db="EMBL/GenBank/DDBJ databases">
        <title>Kefir isolates.</title>
        <authorList>
            <person name="Marcisauskas S."/>
            <person name="Kim Y."/>
            <person name="Blasche S."/>
        </authorList>
    </citation>
    <scope>NUCLEOTIDE SEQUENCE [LARGE SCALE GENOMIC DNA]</scope>
    <source>
        <strain evidence="16 17">OG2</strain>
    </source>
</reference>
<feature type="compositionally biased region" description="Polar residues" evidence="12">
    <location>
        <begin position="649"/>
        <end position="669"/>
    </location>
</feature>
<evidence type="ECO:0000256" key="7">
    <source>
        <dbReference type="ARBA" id="ARBA00022786"/>
    </source>
</evidence>
<feature type="region of interest" description="Disordered" evidence="12">
    <location>
        <begin position="645"/>
        <end position="722"/>
    </location>
</feature>
<dbReference type="Proteomes" id="UP000750334">
    <property type="component" value="Unassembled WGS sequence"/>
</dbReference>
<dbReference type="PANTHER" id="PTHR10782">
    <property type="entry name" value="ZINC FINGER MIZ DOMAIN-CONTAINING PROTEIN"/>
    <property type="match status" value="1"/>
</dbReference>
<evidence type="ECO:0000256" key="5">
    <source>
        <dbReference type="ARBA" id="ARBA00022723"/>
    </source>
</evidence>